<comment type="caution">
    <text evidence="2">The sequence shown here is derived from an EMBL/GenBank/DDBJ whole genome shotgun (WGS) entry which is preliminary data.</text>
</comment>
<dbReference type="AlphaFoldDB" id="A0A1Y2EV54"/>
<dbReference type="PANTHER" id="PTHR47098">
    <property type="entry name" value="PROTEIN MAK32"/>
    <property type="match status" value="1"/>
</dbReference>
<gene>
    <name evidence="2" type="ORF">BCR37DRAFT_384078</name>
</gene>
<evidence type="ECO:0000313" key="2">
    <source>
        <dbReference type="EMBL" id="ORY75453.1"/>
    </source>
</evidence>
<dbReference type="InterPro" id="IPR029056">
    <property type="entry name" value="Ribokinase-like"/>
</dbReference>
<keyword evidence="2" id="KW-0808">Transferase</keyword>
<evidence type="ECO:0000313" key="3">
    <source>
        <dbReference type="Proteomes" id="UP000193685"/>
    </source>
</evidence>
<accession>A0A1Y2EV54</accession>
<keyword evidence="3" id="KW-1185">Reference proteome</keyword>
<dbReference type="Pfam" id="PF00294">
    <property type="entry name" value="PfkB"/>
    <property type="match status" value="1"/>
</dbReference>
<dbReference type="OMA" id="CNDIVET"/>
<feature type="domain" description="Carbohydrate kinase PfkB" evidence="1">
    <location>
        <begin position="108"/>
        <end position="240"/>
    </location>
</feature>
<dbReference type="InterPro" id="IPR011611">
    <property type="entry name" value="PfkB_dom"/>
</dbReference>
<proteinExistence type="predicted"/>
<dbReference type="SUPFAM" id="SSF53613">
    <property type="entry name" value="Ribokinase-like"/>
    <property type="match status" value="1"/>
</dbReference>
<name>A0A1Y2EV54_PROLT</name>
<keyword evidence="2" id="KW-0418">Kinase</keyword>
<organism evidence="2 3">
    <name type="scientific">Protomyces lactucae-debilis</name>
    <dbReference type="NCBI Taxonomy" id="2754530"/>
    <lineage>
        <taxon>Eukaryota</taxon>
        <taxon>Fungi</taxon>
        <taxon>Dikarya</taxon>
        <taxon>Ascomycota</taxon>
        <taxon>Taphrinomycotina</taxon>
        <taxon>Taphrinomycetes</taxon>
        <taxon>Taphrinales</taxon>
        <taxon>Protomycetaceae</taxon>
        <taxon>Protomyces</taxon>
    </lineage>
</organism>
<dbReference type="Gene3D" id="3.40.1190.20">
    <property type="match status" value="1"/>
</dbReference>
<dbReference type="GeneID" id="63786764"/>
<dbReference type="RefSeq" id="XP_040722326.1">
    <property type="nucleotide sequence ID" value="XM_040870165.1"/>
</dbReference>
<dbReference type="PANTHER" id="PTHR47098:SF2">
    <property type="entry name" value="PROTEIN MAK32"/>
    <property type="match status" value="1"/>
</dbReference>
<dbReference type="EMBL" id="MCFI01000026">
    <property type="protein sequence ID" value="ORY75453.1"/>
    <property type="molecule type" value="Genomic_DNA"/>
</dbReference>
<dbReference type="Proteomes" id="UP000193685">
    <property type="component" value="Unassembled WGS sequence"/>
</dbReference>
<dbReference type="GO" id="GO:0016301">
    <property type="term" value="F:kinase activity"/>
    <property type="evidence" value="ECO:0007669"/>
    <property type="project" value="UniProtKB-KW"/>
</dbReference>
<dbReference type="STRING" id="56484.A0A1Y2EV54"/>
<sequence length="271" mass="29857">MTQAMKETIQSFQFDLRARVSSARLCTRGLNTYRQGVRAFEYMTPKIRIMVDDLDDRLAASRSFHLICSPKRCVELVDSLIKRREALGIHIEPWTIWEPVPDACFYTPSQRADFDTAMDRVSLVSPNAHELCGILGVGQPPADVQELQHLTQLTRTLSKSCIRLVVRAAHLGTLHCSQDGEVHHTHAYFAPQDAPKIVDTTGAGNMFCGALAVALALDCTLDEAVVRGNVAAALAIEQTGLPVVAESEGVSLWNGRDVQTALTEYRERIAA</sequence>
<evidence type="ECO:0000259" key="1">
    <source>
        <dbReference type="Pfam" id="PF00294"/>
    </source>
</evidence>
<reference evidence="2 3" key="1">
    <citation type="submission" date="2016-07" db="EMBL/GenBank/DDBJ databases">
        <title>Pervasive Adenine N6-methylation of Active Genes in Fungi.</title>
        <authorList>
            <consortium name="DOE Joint Genome Institute"/>
            <person name="Mondo S.J."/>
            <person name="Dannebaum R.O."/>
            <person name="Kuo R.C."/>
            <person name="Labutti K."/>
            <person name="Haridas S."/>
            <person name="Kuo A."/>
            <person name="Salamov A."/>
            <person name="Ahrendt S.R."/>
            <person name="Lipzen A."/>
            <person name="Sullivan W."/>
            <person name="Andreopoulos W.B."/>
            <person name="Clum A."/>
            <person name="Lindquist E."/>
            <person name="Daum C."/>
            <person name="Ramamoorthy G.K."/>
            <person name="Gryganskyi A."/>
            <person name="Culley D."/>
            <person name="Magnuson J.K."/>
            <person name="James T.Y."/>
            <person name="O'Malley M.A."/>
            <person name="Stajich J.E."/>
            <person name="Spatafora J.W."/>
            <person name="Visel A."/>
            <person name="Grigoriev I.V."/>
        </authorList>
    </citation>
    <scope>NUCLEOTIDE SEQUENCE [LARGE SCALE GENOMIC DNA]</scope>
    <source>
        <strain evidence="2 3">12-1054</strain>
    </source>
</reference>
<dbReference type="OrthoDB" id="497927at2759"/>
<protein>
    <submittedName>
        <fullName evidence="2">Ribokinase-like protein</fullName>
    </submittedName>
</protein>